<dbReference type="Gene3D" id="3.40.50.2020">
    <property type="match status" value="1"/>
</dbReference>
<sequence>MSSSIIFKDRQDAGKKLALLLDNYKGTNAIVLALPRGGVIIGKEVAEALNLPLDIIVTRKIGAPGNEEYAIGAIDIHGNGVWNENERAYIDKRWLENKIKEEIREAERRWSTYRKGRGPLELKGKTVIIVDDGIATGLTMQAAVAYAKQTNAKEVVVAVPVASTESVGVLKEVVEVYVIETPVFFSAVGEWYEYFPQVSDQEVVSVLAS</sequence>
<evidence type="ECO:0000259" key="1">
    <source>
        <dbReference type="Pfam" id="PF00156"/>
    </source>
</evidence>
<dbReference type="AlphaFoldDB" id="A0A0G0ZDG4"/>
<reference evidence="2 3" key="1">
    <citation type="journal article" date="2015" name="Nature">
        <title>rRNA introns, odd ribosomes, and small enigmatic genomes across a large radiation of phyla.</title>
        <authorList>
            <person name="Brown C.T."/>
            <person name="Hug L.A."/>
            <person name="Thomas B.C."/>
            <person name="Sharon I."/>
            <person name="Castelle C.J."/>
            <person name="Singh A."/>
            <person name="Wilkins M.J."/>
            <person name="Williams K.H."/>
            <person name="Banfield J.F."/>
        </authorList>
    </citation>
    <scope>NUCLEOTIDE SEQUENCE [LARGE SCALE GENOMIC DNA]</scope>
</reference>
<proteinExistence type="predicted"/>
<protein>
    <submittedName>
        <fullName evidence="2">Phosphoribosyl transferase</fullName>
    </submittedName>
</protein>
<dbReference type="GO" id="GO:0016740">
    <property type="term" value="F:transferase activity"/>
    <property type="evidence" value="ECO:0007669"/>
    <property type="project" value="UniProtKB-KW"/>
</dbReference>
<dbReference type="Proteomes" id="UP000034704">
    <property type="component" value="Unassembled WGS sequence"/>
</dbReference>
<dbReference type="InterPro" id="IPR000836">
    <property type="entry name" value="PRTase_dom"/>
</dbReference>
<dbReference type="SUPFAM" id="SSF53271">
    <property type="entry name" value="PRTase-like"/>
    <property type="match status" value="1"/>
</dbReference>
<evidence type="ECO:0000313" key="2">
    <source>
        <dbReference type="EMBL" id="KKS46755.1"/>
    </source>
</evidence>
<gene>
    <name evidence="2" type="ORF">UV12_C0017G0009</name>
</gene>
<dbReference type="CDD" id="cd06223">
    <property type="entry name" value="PRTases_typeI"/>
    <property type="match status" value="1"/>
</dbReference>
<comment type="caution">
    <text evidence="2">The sequence shown here is derived from an EMBL/GenBank/DDBJ whole genome shotgun (WGS) entry which is preliminary data.</text>
</comment>
<dbReference type="Pfam" id="PF00156">
    <property type="entry name" value="Pribosyltran"/>
    <property type="match status" value="1"/>
</dbReference>
<evidence type="ECO:0000313" key="3">
    <source>
        <dbReference type="Proteomes" id="UP000034704"/>
    </source>
</evidence>
<dbReference type="Gene3D" id="3.30.1310.20">
    <property type="entry name" value="PRTase-like"/>
    <property type="match status" value="1"/>
</dbReference>
<organism evidence="2 3">
    <name type="scientific">Candidatus Nomurabacteria bacterium GW2011_GWC2_42_20</name>
    <dbReference type="NCBI Taxonomy" id="1618756"/>
    <lineage>
        <taxon>Bacteria</taxon>
        <taxon>Candidatus Nomuraibacteriota</taxon>
    </lineage>
</organism>
<feature type="domain" description="Phosphoribosyltransferase" evidence="1">
    <location>
        <begin position="14"/>
        <end position="172"/>
    </location>
</feature>
<accession>A0A0G0ZDG4</accession>
<dbReference type="EMBL" id="LCDG01000017">
    <property type="protein sequence ID" value="KKS46755.1"/>
    <property type="molecule type" value="Genomic_DNA"/>
</dbReference>
<dbReference type="STRING" id="1618756.UV12_C0017G0009"/>
<keyword evidence="2" id="KW-0808">Transferase</keyword>
<dbReference type="InterPro" id="IPR029057">
    <property type="entry name" value="PRTase-like"/>
</dbReference>
<name>A0A0G0ZDG4_9BACT</name>